<proteinExistence type="predicted"/>
<gene>
    <name evidence="2" type="ORF">Afil01_43570</name>
</gene>
<organism evidence="2 3">
    <name type="scientific">Actinorhabdospora filicis</name>
    <dbReference type="NCBI Taxonomy" id="1785913"/>
    <lineage>
        <taxon>Bacteria</taxon>
        <taxon>Bacillati</taxon>
        <taxon>Actinomycetota</taxon>
        <taxon>Actinomycetes</taxon>
        <taxon>Micromonosporales</taxon>
        <taxon>Micromonosporaceae</taxon>
        <taxon>Actinorhabdospora</taxon>
    </lineage>
</organism>
<dbReference type="AlphaFoldDB" id="A0A9W6WC98"/>
<dbReference type="RefSeq" id="WP_285664703.1">
    <property type="nucleotide sequence ID" value="NZ_BSTX01000003.1"/>
</dbReference>
<evidence type="ECO:0000256" key="1">
    <source>
        <dbReference type="SAM" id="MobiDB-lite"/>
    </source>
</evidence>
<accession>A0A9W6WC98</accession>
<protein>
    <submittedName>
        <fullName evidence="2">Uncharacterized protein</fullName>
    </submittedName>
</protein>
<evidence type="ECO:0000313" key="2">
    <source>
        <dbReference type="EMBL" id="GLZ79550.1"/>
    </source>
</evidence>
<dbReference type="EMBL" id="BSTX01000003">
    <property type="protein sequence ID" value="GLZ79550.1"/>
    <property type="molecule type" value="Genomic_DNA"/>
</dbReference>
<reference evidence="2" key="1">
    <citation type="submission" date="2023-03" db="EMBL/GenBank/DDBJ databases">
        <title>Actinorhabdospora filicis NBRC 111898.</title>
        <authorList>
            <person name="Ichikawa N."/>
            <person name="Sato H."/>
            <person name="Tonouchi N."/>
        </authorList>
    </citation>
    <scope>NUCLEOTIDE SEQUENCE</scope>
    <source>
        <strain evidence="2">NBRC 111898</strain>
    </source>
</reference>
<dbReference type="Proteomes" id="UP001165079">
    <property type="component" value="Unassembled WGS sequence"/>
</dbReference>
<evidence type="ECO:0000313" key="3">
    <source>
        <dbReference type="Proteomes" id="UP001165079"/>
    </source>
</evidence>
<comment type="caution">
    <text evidence="2">The sequence shown here is derived from an EMBL/GenBank/DDBJ whole genome shotgun (WGS) entry which is preliminary data.</text>
</comment>
<name>A0A9W6WC98_9ACTN</name>
<keyword evidence="3" id="KW-1185">Reference proteome</keyword>
<sequence>MGTFADHIAAQDDEVRSPDGNITARVTGGEIKGLAFKPGTYEQYSDAALELQLAGLSRLVWVARARARRDALRAAVDGPYDPEPMRPDSAQSRQALEEQQNLVVDVEMTHVTVRVEGGTSWRVKVKAGTVREVPEELFLREVATAATTAIGHWRARMHMVRQEAYGPSFIYKGMVPR</sequence>
<feature type="region of interest" description="Disordered" evidence="1">
    <location>
        <begin position="1"/>
        <end position="20"/>
    </location>
</feature>